<sequence length="95" mass="10417">MNSREYFVSFAFISTFHLVCLFFEVIMKAYYSIMVALCVIVLCLQAVEMSPRARRQSDNDNLISLVIPKDLLTRLLEGLLGALGLGAILGGGGDS</sequence>
<keyword evidence="1" id="KW-1133">Transmembrane helix</keyword>
<dbReference type="AlphaFoldDB" id="A0A8X6SWG2"/>
<evidence type="ECO:0000313" key="3">
    <source>
        <dbReference type="Proteomes" id="UP000887159"/>
    </source>
</evidence>
<proteinExistence type="predicted"/>
<comment type="caution">
    <text evidence="2">The sequence shown here is derived from an EMBL/GenBank/DDBJ whole genome shotgun (WGS) entry which is preliminary data.</text>
</comment>
<evidence type="ECO:0000256" key="1">
    <source>
        <dbReference type="SAM" id="Phobius"/>
    </source>
</evidence>
<feature type="transmembrane region" description="Helical" evidence="1">
    <location>
        <begin position="6"/>
        <end position="23"/>
    </location>
</feature>
<name>A0A8X6SWG2_TRICX</name>
<reference evidence="2" key="1">
    <citation type="submission" date="2020-08" db="EMBL/GenBank/DDBJ databases">
        <title>Multicomponent nature underlies the extraordinary mechanical properties of spider dragline silk.</title>
        <authorList>
            <person name="Kono N."/>
            <person name="Nakamura H."/>
            <person name="Mori M."/>
            <person name="Yoshida Y."/>
            <person name="Ohtoshi R."/>
            <person name="Malay A.D."/>
            <person name="Moran D.A.P."/>
            <person name="Tomita M."/>
            <person name="Numata K."/>
            <person name="Arakawa K."/>
        </authorList>
    </citation>
    <scope>NUCLEOTIDE SEQUENCE</scope>
</reference>
<accession>A0A8X6SWG2</accession>
<gene>
    <name evidence="2" type="primary">NCL1_26471</name>
    <name evidence="2" type="ORF">TNCV_2398851</name>
</gene>
<dbReference type="Proteomes" id="UP000887159">
    <property type="component" value="Unassembled WGS sequence"/>
</dbReference>
<keyword evidence="1" id="KW-0812">Transmembrane</keyword>
<protein>
    <submittedName>
        <fullName evidence="2">Uncharacterized protein</fullName>
    </submittedName>
</protein>
<keyword evidence="3" id="KW-1185">Reference proteome</keyword>
<organism evidence="2 3">
    <name type="scientific">Trichonephila clavipes</name>
    <name type="common">Golden silk orbweaver</name>
    <name type="synonym">Nephila clavipes</name>
    <dbReference type="NCBI Taxonomy" id="2585209"/>
    <lineage>
        <taxon>Eukaryota</taxon>
        <taxon>Metazoa</taxon>
        <taxon>Ecdysozoa</taxon>
        <taxon>Arthropoda</taxon>
        <taxon>Chelicerata</taxon>
        <taxon>Arachnida</taxon>
        <taxon>Araneae</taxon>
        <taxon>Araneomorphae</taxon>
        <taxon>Entelegynae</taxon>
        <taxon>Araneoidea</taxon>
        <taxon>Nephilidae</taxon>
        <taxon>Trichonephila</taxon>
    </lineage>
</organism>
<keyword evidence="1" id="KW-0472">Membrane</keyword>
<evidence type="ECO:0000313" key="2">
    <source>
        <dbReference type="EMBL" id="GFY18660.1"/>
    </source>
</evidence>
<dbReference type="EMBL" id="BMAU01021349">
    <property type="protein sequence ID" value="GFY18660.1"/>
    <property type="molecule type" value="Genomic_DNA"/>
</dbReference>
<feature type="transmembrane region" description="Helical" evidence="1">
    <location>
        <begin position="30"/>
        <end position="47"/>
    </location>
</feature>